<comment type="caution">
    <text evidence="1">The sequence shown here is derived from an EMBL/GenBank/DDBJ whole genome shotgun (WGS) entry which is preliminary data.</text>
</comment>
<evidence type="ECO:0000313" key="2">
    <source>
        <dbReference type="Proteomes" id="UP000688137"/>
    </source>
</evidence>
<protein>
    <submittedName>
        <fullName evidence="1">Uncharacterized protein</fullName>
    </submittedName>
</protein>
<organism evidence="1 2">
    <name type="scientific">Paramecium primaurelia</name>
    <dbReference type="NCBI Taxonomy" id="5886"/>
    <lineage>
        <taxon>Eukaryota</taxon>
        <taxon>Sar</taxon>
        <taxon>Alveolata</taxon>
        <taxon>Ciliophora</taxon>
        <taxon>Intramacronucleata</taxon>
        <taxon>Oligohymenophorea</taxon>
        <taxon>Peniculida</taxon>
        <taxon>Parameciidae</taxon>
        <taxon>Paramecium</taxon>
    </lineage>
</organism>
<accession>A0A8S1Q0S5</accession>
<name>A0A8S1Q0S5_PARPR</name>
<evidence type="ECO:0000313" key="1">
    <source>
        <dbReference type="EMBL" id="CAD8108801.1"/>
    </source>
</evidence>
<keyword evidence="2" id="KW-1185">Reference proteome</keyword>
<dbReference type="AlphaFoldDB" id="A0A8S1Q0S5"/>
<gene>
    <name evidence="1" type="ORF">PPRIM_AZ9-3.1.T1380065</name>
</gene>
<sequence length="127" mass="15374">MNQVEPFGIRVIPIKWVLKFEPPIIGLVYKQHQKEKKKHLYQISLNNLIFLTNPEDIVNQIIYEHPAYLNRKFIKYDQLIGLVRKLLDYKSQKYQEMVEFMEDHLVEYDDADSDQEEKYTSNQNYSF</sequence>
<proteinExistence type="predicted"/>
<dbReference type="EMBL" id="CAJJDM010000142">
    <property type="protein sequence ID" value="CAD8108801.1"/>
    <property type="molecule type" value="Genomic_DNA"/>
</dbReference>
<dbReference type="Proteomes" id="UP000688137">
    <property type="component" value="Unassembled WGS sequence"/>
</dbReference>
<reference evidence="1" key="1">
    <citation type="submission" date="2021-01" db="EMBL/GenBank/DDBJ databases">
        <authorList>
            <consortium name="Genoscope - CEA"/>
            <person name="William W."/>
        </authorList>
    </citation>
    <scope>NUCLEOTIDE SEQUENCE</scope>
</reference>
<dbReference type="OMA" id="CKYSPPI"/>